<dbReference type="SUPFAM" id="SSF48371">
    <property type="entry name" value="ARM repeat"/>
    <property type="match status" value="1"/>
</dbReference>
<evidence type="ECO:0000313" key="1">
    <source>
        <dbReference type="EMBL" id="QJR37726.1"/>
    </source>
</evidence>
<reference evidence="1 2" key="1">
    <citation type="submission" date="2020-05" db="EMBL/GenBank/DDBJ databases">
        <title>Complete genome sequence of Gemmatimonas greenlandica TET16.</title>
        <authorList>
            <person name="Zeng Y."/>
        </authorList>
    </citation>
    <scope>NUCLEOTIDE SEQUENCE [LARGE SCALE GENOMIC DNA]</scope>
    <source>
        <strain evidence="1 2">TET16</strain>
    </source>
</reference>
<proteinExistence type="predicted"/>
<dbReference type="EMBL" id="CP053085">
    <property type="protein sequence ID" value="QJR37726.1"/>
    <property type="molecule type" value="Genomic_DNA"/>
</dbReference>
<organism evidence="1 2">
    <name type="scientific">Gemmatimonas groenlandica</name>
    <dbReference type="NCBI Taxonomy" id="2732249"/>
    <lineage>
        <taxon>Bacteria</taxon>
        <taxon>Pseudomonadati</taxon>
        <taxon>Gemmatimonadota</taxon>
        <taxon>Gemmatimonadia</taxon>
        <taxon>Gemmatimonadales</taxon>
        <taxon>Gemmatimonadaceae</taxon>
        <taxon>Gemmatimonas</taxon>
    </lineage>
</organism>
<keyword evidence="2" id="KW-1185">Reference proteome</keyword>
<gene>
    <name evidence="1" type="ORF">HKW67_20465</name>
</gene>
<dbReference type="Gene3D" id="1.25.10.10">
    <property type="entry name" value="Leucine-rich Repeat Variant"/>
    <property type="match status" value="1"/>
</dbReference>
<dbReference type="InterPro" id="IPR004155">
    <property type="entry name" value="PBS_lyase_HEAT"/>
</dbReference>
<dbReference type="KEGG" id="ggr:HKW67_20465"/>
<evidence type="ECO:0000313" key="2">
    <source>
        <dbReference type="Proteomes" id="UP000500938"/>
    </source>
</evidence>
<sequence length="434" mass="46731">MLMAQLRERAPLPEVLASVARLTALARVGRVVLDRRQLTRATDPGVPDGVVAMGKALELHGLDAIELATTMTDAEFLKLAGLLIGEQHDDAVQLMETADAMSIWNVRFLSAHTGEFVRVPSAPLAAARPLSQPMAPAPSATVAHLSADVEAHFSRIELAVARGDGVILCRELGELSLAAHFGKAATPMVLQLVVEQLLDTKVPPEDVIALLQRAGAAGARATFLQLIAAIDVGDRRTLYDTMVSLNATPDVAREYLTHDVWYVVRNAVCLLGETRAQSAIGAIGQALRHADHRVRIAAVVSLGQIGGPVALARLESVLFDPSVDVRTRALSIVFAAPDGEPLPDRLVGVLNEEQAIEYQLEIVAALGHLQTPRARHRLQQVCETPANSFEGTELRIAAIEALRRGHPEVADAMLLKLQDDPSPMIRERIASMLR</sequence>
<name>A0A6M4IW23_9BACT</name>
<dbReference type="RefSeq" id="WP_171227161.1">
    <property type="nucleotide sequence ID" value="NZ_CP053085.1"/>
</dbReference>
<protein>
    <submittedName>
        <fullName evidence="1">HEAT repeat domain-containing protein</fullName>
    </submittedName>
</protein>
<dbReference type="AlphaFoldDB" id="A0A6M4IW23"/>
<dbReference type="SMART" id="SM00567">
    <property type="entry name" value="EZ_HEAT"/>
    <property type="match status" value="4"/>
</dbReference>
<dbReference type="Proteomes" id="UP000500938">
    <property type="component" value="Chromosome"/>
</dbReference>
<dbReference type="InterPro" id="IPR016024">
    <property type="entry name" value="ARM-type_fold"/>
</dbReference>
<accession>A0A6M4IW23</accession>
<dbReference type="InterPro" id="IPR011989">
    <property type="entry name" value="ARM-like"/>
</dbReference>
<dbReference type="Pfam" id="PF13646">
    <property type="entry name" value="HEAT_2"/>
    <property type="match status" value="1"/>
</dbReference>